<feature type="region of interest" description="Disordered" evidence="3">
    <location>
        <begin position="238"/>
        <end position="264"/>
    </location>
</feature>
<feature type="domain" description="RRM" evidence="4">
    <location>
        <begin position="145"/>
        <end position="217"/>
    </location>
</feature>
<dbReference type="SUPFAM" id="SSF54928">
    <property type="entry name" value="RNA-binding domain, RBD"/>
    <property type="match status" value="1"/>
</dbReference>
<dbReference type="InterPro" id="IPR035979">
    <property type="entry name" value="RBD_domain_sf"/>
</dbReference>
<reference evidence="5" key="2">
    <citation type="journal article" date="2023" name="BMC Genomics">
        <title>Pest status, molecular evolution, and epigenetic factors derived from the genome assembly of Frankliniella fusca, a thysanopteran phytovirus vector.</title>
        <authorList>
            <person name="Catto M.A."/>
            <person name="Labadie P.E."/>
            <person name="Jacobson A.L."/>
            <person name="Kennedy G.G."/>
            <person name="Srinivasan R."/>
            <person name="Hunt B.G."/>
        </authorList>
    </citation>
    <scope>NUCLEOTIDE SEQUENCE</scope>
    <source>
        <strain evidence="5">PL_HMW_Pooled</strain>
    </source>
</reference>
<dbReference type="PROSITE" id="PS50102">
    <property type="entry name" value="RRM"/>
    <property type="match status" value="1"/>
</dbReference>
<keyword evidence="1 2" id="KW-0694">RNA-binding</keyword>
<dbReference type="InterPro" id="IPR012677">
    <property type="entry name" value="Nucleotide-bd_a/b_plait_sf"/>
</dbReference>
<dbReference type="InterPro" id="IPR000504">
    <property type="entry name" value="RRM_dom"/>
</dbReference>
<dbReference type="GO" id="GO:0003723">
    <property type="term" value="F:RNA binding"/>
    <property type="evidence" value="ECO:0007669"/>
    <property type="project" value="UniProtKB-UniRule"/>
</dbReference>
<gene>
    <name evidence="5" type="ORF">KUF71_021659</name>
</gene>
<feature type="compositionally biased region" description="Gly residues" evidence="3">
    <location>
        <begin position="247"/>
        <end position="264"/>
    </location>
</feature>
<dbReference type="InterPro" id="IPR050441">
    <property type="entry name" value="RBM"/>
</dbReference>
<dbReference type="SMART" id="SM00360">
    <property type="entry name" value="RRM"/>
    <property type="match status" value="1"/>
</dbReference>
<comment type="caution">
    <text evidence="5">The sequence shown here is derived from an EMBL/GenBank/DDBJ whole genome shotgun (WGS) entry which is preliminary data.</text>
</comment>
<evidence type="ECO:0000313" key="6">
    <source>
        <dbReference type="Proteomes" id="UP001219518"/>
    </source>
</evidence>
<dbReference type="Gene3D" id="1.10.150.50">
    <property type="entry name" value="Transcription Factor, Ets-1"/>
    <property type="match status" value="1"/>
</dbReference>
<feature type="compositionally biased region" description="Pro residues" evidence="3">
    <location>
        <begin position="452"/>
        <end position="462"/>
    </location>
</feature>
<organism evidence="5 6">
    <name type="scientific">Frankliniella fusca</name>
    <dbReference type="NCBI Taxonomy" id="407009"/>
    <lineage>
        <taxon>Eukaryota</taxon>
        <taxon>Metazoa</taxon>
        <taxon>Ecdysozoa</taxon>
        <taxon>Arthropoda</taxon>
        <taxon>Hexapoda</taxon>
        <taxon>Insecta</taxon>
        <taxon>Pterygota</taxon>
        <taxon>Neoptera</taxon>
        <taxon>Paraneoptera</taxon>
        <taxon>Thysanoptera</taxon>
        <taxon>Terebrantia</taxon>
        <taxon>Thripoidea</taxon>
        <taxon>Thripidae</taxon>
        <taxon>Frankliniella</taxon>
    </lineage>
</organism>
<dbReference type="Proteomes" id="UP001219518">
    <property type="component" value="Unassembled WGS sequence"/>
</dbReference>
<feature type="region of interest" description="Disordered" evidence="3">
    <location>
        <begin position="1"/>
        <end position="140"/>
    </location>
</feature>
<evidence type="ECO:0000256" key="3">
    <source>
        <dbReference type="SAM" id="MobiDB-lite"/>
    </source>
</evidence>
<proteinExistence type="predicted"/>
<dbReference type="EMBL" id="JAHWGI010000289">
    <property type="protein sequence ID" value="KAK3912089.1"/>
    <property type="molecule type" value="Genomic_DNA"/>
</dbReference>
<evidence type="ECO:0000256" key="1">
    <source>
        <dbReference type="ARBA" id="ARBA00022884"/>
    </source>
</evidence>
<sequence length="1080" mass="118700">MSDREGSPDQSNHSPKPIVRSPSPHSRSRSRDRSRSLSGDRGARKTRDFSRSRSPTSPGKSRRMSSYRRRSRTRSRSPRRGYRAKYSHSRSRSYSPRGGPGRGSSSRYYGGYSDRRKEFYRSHSRSPMSNRRRHVGNRDNPAPSRCLGVFGLSIYTTEQQMHHIFSQYGPVERVQTGRSRGFSFVYFESHEDAKAAKEQCSGMEIDGRRIRVDYSITQRAHTPTPGIYMGKPTYRSAPERGWRGGDDGGGGGGGGGRGGRGGGGGRGGVGIVDYVLGTIMVEEVGAAAVDTEAVTETDHLHHTTVVDGAMSALTPGHTLHVMKQEVLDEVRRCKLNFSSEGPLGSTTLAILNYVLYTIVNNTSHSKLLSFNKPYQNLAISEAVEELLRQWGVPQLVERCREQEVDIDALSSFSEDVIKELVPMIGPRCKLLKGWRAWSEAGFPSPTSAPSATPAPAPAPPQPKQHVSESATPQRESAVIVDESPAVPSSSSANKREVDVFLEGKIVYEEGDSSSGWLSANGYLSTSSGGPADQDSIKAEIIDDESPPETEAGGGAGAAAARSRRPRFQLQGRISLSVQDFVEVPHYMISSSAPMLSQSGHGDGGALHQYVPDGLGLGSGSGVFSTPVHAQNASSSSYCATSLGTPRAKRARDEKPDLEALLNASSKGKMILSLYQQKGALDGPSRQTLTDLIIEEELREDFNRRITSQRFQEIAETIVAMFPGENEDTYFSNDRSYGPGGKGKLTSKYYNIRRQLAKSGIINRGFNKEKKQIIQQGDLSALQYLSPEESQAAHQNLKWVQSLGWQMDLSPEDYAVALDRWRGCWKLRMVRILSPQHQPAGYVDDFPLLRSPFGGSLISSDFDMLFKVSGNRLINDWAQFSSVVISTLLEDYRKQIPILDQVRRTVTSEGKQVGALLLLPSLLPVTTCRGSGENGELWRPTRQEAQDGFLLHVEHEESVAPALGRHWARMQLMGHALGPLPVVVGECLDQLQKAFVAIDENTIYYVADGIRAVDLCFKCFHALQVPYPPQAANAWMFLQHALYQVATPADRMSVSVSSLLADFGYRPVAPVVSWDQVLAKN</sequence>
<protein>
    <submittedName>
        <fullName evidence="5">Transformer-2 protein-like protein beta</fullName>
    </submittedName>
</protein>
<dbReference type="PANTHER" id="PTHR48034">
    <property type="entry name" value="TRANSFORMER-2 SEX-DETERMINING PROTEIN-RELATED"/>
    <property type="match status" value="1"/>
</dbReference>
<feature type="region of interest" description="Disordered" evidence="3">
    <location>
        <begin position="442"/>
        <end position="492"/>
    </location>
</feature>
<dbReference type="Pfam" id="PF00076">
    <property type="entry name" value="RRM_1"/>
    <property type="match status" value="1"/>
</dbReference>
<feature type="region of interest" description="Disordered" evidence="3">
    <location>
        <begin position="543"/>
        <end position="563"/>
    </location>
</feature>
<evidence type="ECO:0000313" key="5">
    <source>
        <dbReference type="EMBL" id="KAK3912089.1"/>
    </source>
</evidence>
<evidence type="ECO:0000259" key="4">
    <source>
        <dbReference type="PROSITE" id="PS50102"/>
    </source>
</evidence>
<dbReference type="Gene3D" id="3.30.70.330">
    <property type="match status" value="1"/>
</dbReference>
<keyword evidence="6" id="KW-1185">Reference proteome</keyword>
<name>A0AAE1GZT2_9NEOP</name>
<accession>A0AAE1GZT2</accession>
<dbReference type="AlphaFoldDB" id="A0AAE1GZT2"/>
<feature type="compositionally biased region" description="Basic and acidic residues" evidence="3">
    <location>
        <begin position="41"/>
        <end position="51"/>
    </location>
</feature>
<evidence type="ECO:0000256" key="2">
    <source>
        <dbReference type="PROSITE-ProRule" id="PRU00176"/>
    </source>
</evidence>
<feature type="compositionally biased region" description="Basic residues" evidence="3">
    <location>
        <begin position="60"/>
        <end position="91"/>
    </location>
</feature>
<reference evidence="5" key="1">
    <citation type="submission" date="2021-07" db="EMBL/GenBank/DDBJ databases">
        <authorList>
            <person name="Catto M.A."/>
            <person name="Jacobson A."/>
            <person name="Kennedy G."/>
            <person name="Labadie P."/>
            <person name="Hunt B.G."/>
            <person name="Srinivasan R."/>
        </authorList>
    </citation>
    <scope>NUCLEOTIDE SEQUENCE</scope>
    <source>
        <strain evidence="5">PL_HMW_Pooled</strain>
        <tissue evidence="5">Head</tissue>
    </source>
</reference>
<feature type="compositionally biased region" description="Low complexity" evidence="3">
    <location>
        <begin position="92"/>
        <end position="112"/>
    </location>
</feature>
<dbReference type="CDD" id="cd12363">
    <property type="entry name" value="RRM_TRA2"/>
    <property type="match status" value="1"/>
</dbReference>
<dbReference type="InterPro" id="IPR013761">
    <property type="entry name" value="SAM/pointed_sf"/>
</dbReference>